<reference evidence="2 3" key="1">
    <citation type="submission" date="2018-06" db="EMBL/GenBank/DDBJ databases">
        <title>Genome analysis of cellulolytic fungus Trichoderma lentiforme CFAM-422.</title>
        <authorList>
            <person name="Steindorff A.S."/>
            <person name="Formighieri E.F."/>
            <person name="Midorikawa G.E.O."/>
            <person name="Tamietti M.S."/>
            <person name="Ramos E.Z."/>
            <person name="Silva A.S."/>
            <person name="Bon E.P.S."/>
            <person name="Mendes T.D."/>
            <person name="Damaso M.C.T."/>
            <person name="Favaro L.C.L."/>
        </authorList>
    </citation>
    <scope>NUCLEOTIDE SEQUENCE [LARGE SCALE GENOMIC DNA]</scope>
    <source>
        <strain evidence="2 3">CFAM-422</strain>
    </source>
</reference>
<comment type="caution">
    <text evidence="2">The sequence shown here is derived from an EMBL/GenBank/DDBJ whole genome shotgun (WGS) entry which is preliminary data.</text>
</comment>
<name>A0A9P4XJN1_9HYPO</name>
<sequence length="735" mass="83325">MSTKSSSIPPVHLQPPSVDYIDNRLPEHHGVFKNTNSHYDHTVQKYVQNESGRDGKSVVGNQDKDQTPNQLSQTSQLGDIGDPEKFWGLIFPDAIEAFTTKYPKEPDGLEKLGYRIRDQATWKGINDQLHRAREVYDGTQVNFQGRCKRALRKLGDSAIEPTSNVVNLVPNIEYISPVLGAVQLLLNAYKVASEVRERVTSSFDEAEIQELFNDAEVYLITFPDSSKVKDATISLVVTVMKAIEDAIVFFLSKQIKRLLSAFYRGKKGYQETLLRSLEAIKINSEKLIQQAQSAHLLYTQFNLAAIRTVHTIVEAKRFHNDAKDQSKYTTLMLNDIHEVSLEACNNVLIMLNDAEENKKRQLQILANQESILSRLEEISRGSTPVPPETLPWPTQQTSSFNSQFQFNPVLPMPYQQYFQPGQQQISLHTGQIGWFDSFPNAAQQRPVSPQPRIVSSSIILDLLNIPLDLDSVDLLAVKEYSYRLPRKYHTRAVQVTQTREFRQFIVAPTSRRLLIHGHFSPQSLDTWRSSPLSFFCLLLVKMLRERERYITLVFFCGFHVEEEDSNVGGAAVIRSFIAQLLQQIPFDFMPLDMAIDLDSISKDDCKISHLCDLFVYLVRHLLRQDRTLVCIIDGIGDYETDELESDMLAVVKMLLQFCNEAEHGNDAGPPHGDVKVLATAPFSTESVQELFIGEGSEDEDDLPFLTMESFPDVNDTVGISMPSFSLRRGNTDELD</sequence>
<feature type="compositionally biased region" description="Polar residues" evidence="1">
    <location>
        <begin position="67"/>
        <end position="77"/>
    </location>
</feature>
<feature type="region of interest" description="Disordered" evidence="1">
    <location>
        <begin position="49"/>
        <end position="78"/>
    </location>
</feature>
<dbReference type="PANTHER" id="PTHR40619">
    <property type="entry name" value="FUNGAL STAND N-TERMINAL GOODBYE DOMAIN-CONTAINING PROTEIN"/>
    <property type="match status" value="1"/>
</dbReference>
<proteinExistence type="predicted"/>
<evidence type="ECO:0008006" key="4">
    <source>
        <dbReference type="Google" id="ProtNLM"/>
    </source>
</evidence>
<accession>A0A9P4XJN1</accession>
<feature type="compositionally biased region" description="Basic and acidic residues" evidence="1">
    <location>
        <begin position="51"/>
        <end position="66"/>
    </location>
</feature>
<dbReference type="PANTHER" id="PTHR40619:SF3">
    <property type="entry name" value="FUNGAL STAND N-TERMINAL GOODBYE DOMAIN-CONTAINING PROTEIN"/>
    <property type="match status" value="1"/>
</dbReference>
<feature type="region of interest" description="Disordered" evidence="1">
    <location>
        <begin position="1"/>
        <end position="23"/>
    </location>
</feature>
<dbReference type="Proteomes" id="UP000801864">
    <property type="component" value="Unassembled WGS sequence"/>
</dbReference>
<dbReference type="EMBL" id="QLNT01000003">
    <property type="protein sequence ID" value="KAF3075276.1"/>
    <property type="molecule type" value="Genomic_DNA"/>
</dbReference>
<gene>
    <name evidence="2" type="ORF">CFAM422_002222</name>
</gene>
<evidence type="ECO:0000256" key="1">
    <source>
        <dbReference type="SAM" id="MobiDB-lite"/>
    </source>
</evidence>
<evidence type="ECO:0000313" key="2">
    <source>
        <dbReference type="EMBL" id="KAF3075276.1"/>
    </source>
</evidence>
<keyword evidence="3" id="KW-1185">Reference proteome</keyword>
<evidence type="ECO:0000313" key="3">
    <source>
        <dbReference type="Proteomes" id="UP000801864"/>
    </source>
</evidence>
<organism evidence="2 3">
    <name type="scientific">Trichoderma lentiforme</name>
    <dbReference type="NCBI Taxonomy" id="1567552"/>
    <lineage>
        <taxon>Eukaryota</taxon>
        <taxon>Fungi</taxon>
        <taxon>Dikarya</taxon>
        <taxon>Ascomycota</taxon>
        <taxon>Pezizomycotina</taxon>
        <taxon>Sordariomycetes</taxon>
        <taxon>Hypocreomycetidae</taxon>
        <taxon>Hypocreales</taxon>
        <taxon>Hypocreaceae</taxon>
        <taxon>Trichoderma</taxon>
    </lineage>
</organism>
<protein>
    <recommendedName>
        <fullName evidence="4">Fungal STAND N-terminal Goodbye domain-containing protein</fullName>
    </recommendedName>
</protein>
<dbReference type="AlphaFoldDB" id="A0A9P4XJN1"/>